<feature type="transmembrane region" description="Helical" evidence="15">
    <location>
        <begin position="1712"/>
        <end position="1734"/>
    </location>
</feature>
<dbReference type="Gene3D" id="2.10.25.10">
    <property type="entry name" value="Laminin"/>
    <property type="match status" value="2"/>
</dbReference>
<evidence type="ECO:0000259" key="16">
    <source>
        <dbReference type="PROSITE" id="PS50026"/>
    </source>
</evidence>
<evidence type="ECO:0000256" key="3">
    <source>
        <dbReference type="ARBA" id="ARBA00022583"/>
    </source>
</evidence>
<dbReference type="PROSITE" id="PS50092">
    <property type="entry name" value="TSP1"/>
    <property type="match status" value="1"/>
</dbReference>
<protein>
    <submittedName>
        <fullName evidence="17">Vitellogenin receptor protein</fullName>
    </submittedName>
</protein>
<feature type="repeat" description="LDL-receptor class B" evidence="14">
    <location>
        <begin position="453"/>
        <end position="496"/>
    </location>
</feature>
<keyword evidence="7 15" id="KW-1133">Transmembrane helix</keyword>
<dbReference type="PANTHER" id="PTHR22722:SF14">
    <property type="entry name" value="MEGALIN, ISOFORM A"/>
    <property type="match status" value="1"/>
</dbReference>
<dbReference type="GO" id="GO:0042562">
    <property type="term" value="F:hormone binding"/>
    <property type="evidence" value="ECO:0007669"/>
    <property type="project" value="TreeGrafter"/>
</dbReference>
<dbReference type="FunFam" id="2.10.25.10:FF:000009">
    <property type="entry name" value="Low-density lipoprotein receptor isoform 1"/>
    <property type="match status" value="1"/>
</dbReference>
<evidence type="ECO:0000256" key="14">
    <source>
        <dbReference type="PROSITE-ProRule" id="PRU00461"/>
    </source>
</evidence>
<dbReference type="PRINTS" id="PR00261">
    <property type="entry name" value="LDLRECEPTOR"/>
</dbReference>
<dbReference type="InterPro" id="IPR032485">
    <property type="entry name" value="LRP1-like_beta_prop"/>
</dbReference>
<evidence type="ECO:0000256" key="9">
    <source>
        <dbReference type="ARBA" id="ARBA00023157"/>
    </source>
</evidence>
<dbReference type="Pfam" id="PF00057">
    <property type="entry name" value="Ldl_recept_a"/>
    <property type="match status" value="8"/>
</dbReference>
<feature type="disulfide bond" evidence="13">
    <location>
        <begin position="1128"/>
        <end position="1140"/>
    </location>
</feature>
<dbReference type="PROSITE" id="PS01187">
    <property type="entry name" value="EGF_CA"/>
    <property type="match status" value="2"/>
</dbReference>
<dbReference type="InterPro" id="IPR011042">
    <property type="entry name" value="6-blade_b-propeller_TolB-like"/>
</dbReference>
<dbReference type="InterPro" id="IPR018097">
    <property type="entry name" value="EGF_Ca-bd_CS"/>
</dbReference>
<accession>A0A6G6XDG0</accession>
<dbReference type="SMART" id="SM00135">
    <property type="entry name" value="LY"/>
    <property type="match status" value="10"/>
</dbReference>
<evidence type="ECO:0000256" key="1">
    <source>
        <dbReference type="ARBA" id="ARBA00004479"/>
    </source>
</evidence>
<feature type="disulfide bond" evidence="13">
    <location>
        <begin position="1097"/>
        <end position="1115"/>
    </location>
</feature>
<dbReference type="InterPro" id="IPR000033">
    <property type="entry name" value="LDLR_classB_rpt"/>
</dbReference>
<dbReference type="GO" id="GO:0005509">
    <property type="term" value="F:calcium ion binding"/>
    <property type="evidence" value="ECO:0007669"/>
    <property type="project" value="InterPro"/>
</dbReference>
<feature type="domain" description="EGF-like" evidence="16">
    <location>
        <begin position="1346"/>
        <end position="1384"/>
    </location>
</feature>
<evidence type="ECO:0000256" key="12">
    <source>
        <dbReference type="PROSITE-ProRule" id="PRU00076"/>
    </source>
</evidence>
<dbReference type="Pfam" id="PF07645">
    <property type="entry name" value="EGF_CA"/>
    <property type="match status" value="2"/>
</dbReference>
<reference evidence="17" key="1">
    <citation type="submission" date="2019-06" db="EMBL/GenBank/DDBJ databases">
        <authorList>
            <person name="Zhang C."/>
        </authorList>
    </citation>
    <scope>NUCLEOTIDE SEQUENCE</scope>
</reference>
<feature type="disulfide bond" evidence="13">
    <location>
        <begin position="1147"/>
        <end position="1162"/>
    </location>
</feature>
<evidence type="ECO:0000256" key="8">
    <source>
        <dbReference type="ARBA" id="ARBA00023136"/>
    </source>
</evidence>
<dbReference type="Gene3D" id="2.120.10.30">
    <property type="entry name" value="TolB, C-terminal domain"/>
    <property type="match status" value="3"/>
</dbReference>
<evidence type="ECO:0000256" key="13">
    <source>
        <dbReference type="PROSITE-ProRule" id="PRU00124"/>
    </source>
</evidence>
<evidence type="ECO:0000313" key="17">
    <source>
        <dbReference type="EMBL" id="QIG55527.1"/>
    </source>
</evidence>
<dbReference type="FunFam" id="2.120.10.30:FF:000241">
    <property type="entry name" value="Low-density lipoprotein receptor-related protein 6"/>
    <property type="match status" value="1"/>
</dbReference>
<dbReference type="CDD" id="cd00112">
    <property type="entry name" value="LDLa"/>
    <property type="match status" value="9"/>
</dbReference>
<keyword evidence="8 15" id="KW-0472">Membrane</keyword>
<keyword evidence="4 15" id="KW-0812">Transmembrane</keyword>
<dbReference type="InterPro" id="IPR000742">
    <property type="entry name" value="EGF"/>
</dbReference>
<evidence type="ECO:0000256" key="11">
    <source>
        <dbReference type="ARBA" id="ARBA00023180"/>
    </source>
</evidence>
<proteinExistence type="evidence at transcript level"/>
<feature type="disulfide bond" evidence="13">
    <location>
        <begin position="1198"/>
        <end position="1213"/>
    </location>
</feature>
<dbReference type="PROSITE" id="PS01209">
    <property type="entry name" value="LDLRA_1"/>
    <property type="match status" value="6"/>
</dbReference>
<dbReference type="SUPFAM" id="SSF63825">
    <property type="entry name" value="YWTD domain"/>
    <property type="match status" value="3"/>
</dbReference>
<dbReference type="InterPro" id="IPR049883">
    <property type="entry name" value="NOTCH1_EGF-like"/>
</dbReference>
<dbReference type="PROSITE" id="PS50068">
    <property type="entry name" value="LDLRA_2"/>
    <property type="match status" value="11"/>
</dbReference>
<organism evidence="17">
    <name type="scientific">Ostrinia furnacalis</name>
    <name type="common">Asian corn borer</name>
    <dbReference type="NCBI Taxonomy" id="93504"/>
    <lineage>
        <taxon>Eukaryota</taxon>
        <taxon>Metazoa</taxon>
        <taxon>Ecdysozoa</taxon>
        <taxon>Arthropoda</taxon>
        <taxon>Hexapoda</taxon>
        <taxon>Insecta</taxon>
        <taxon>Pterygota</taxon>
        <taxon>Neoptera</taxon>
        <taxon>Endopterygota</taxon>
        <taxon>Lepidoptera</taxon>
        <taxon>Glossata</taxon>
        <taxon>Ditrysia</taxon>
        <taxon>Pyraloidea</taxon>
        <taxon>Crambidae</taxon>
        <taxon>Pyraustinae</taxon>
        <taxon>Ostrinia</taxon>
    </lineage>
</organism>
<dbReference type="InterPro" id="IPR036055">
    <property type="entry name" value="LDL_receptor-like_sf"/>
</dbReference>
<feature type="disulfide bond" evidence="13">
    <location>
        <begin position="983"/>
        <end position="998"/>
    </location>
</feature>
<dbReference type="SMART" id="SM00192">
    <property type="entry name" value="LDLa"/>
    <property type="match status" value="11"/>
</dbReference>
<dbReference type="Gene3D" id="4.10.400.10">
    <property type="entry name" value="Low-density Lipoprotein Receptor"/>
    <property type="match status" value="10"/>
</dbReference>
<dbReference type="InterPro" id="IPR000152">
    <property type="entry name" value="EGF-type_Asp/Asn_hydroxyl_site"/>
</dbReference>
<feature type="disulfide bond" evidence="13">
    <location>
        <begin position="1109"/>
        <end position="1124"/>
    </location>
</feature>
<dbReference type="InterPro" id="IPR051221">
    <property type="entry name" value="LDLR-related"/>
</dbReference>
<evidence type="ECO:0000256" key="4">
    <source>
        <dbReference type="ARBA" id="ARBA00022692"/>
    </source>
</evidence>
<keyword evidence="10 17" id="KW-0675">Receptor</keyword>
<keyword evidence="3" id="KW-0254">Endocytosis</keyword>
<keyword evidence="5" id="KW-0732">Signal</keyword>
<keyword evidence="6" id="KW-0677">Repeat</keyword>
<feature type="disulfide bond" evidence="13">
    <location>
        <begin position="1135"/>
        <end position="1153"/>
    </location>
</feature>
<dbReference type="EMBL" id="MN058042">
    <property type="protein sequence ID" value="QIG55527.1"/>
    <property type="molecule type" value="mRNA"/>
</dbReference>
<evidence type="ECO:0000256" key="5">
    <source>
        <dbReference type="ARBA" id="ARBA00022729"/>
    </source>
</evidence>
<keyword evidence="11" id="KW-0325">Glycoprotein</keyword>
<feature type="disulfide bond" evidence="13">
    <location>
        <begin position="64"/>
        <end position="79"/>
    </location>
</feature>
<dbReference type="PROSITE" id="PS00010">
    <property type="entry name" value="ASX_HYDROXYL"/>
    <property type="match status" value="1"/>
</dbReference>
<evidence type="ECO:0000256" key="6">
    <source>
        <dbReference type="ARBA" id="ARBA00022737"/>
    </source>
</evidence>
<dbReference type="SMART" id="SM00181">
    <property type="entry name" value="EGF"/>
    <property type="match status" value="7"/>
</dbReference>
<dbReference type="GO" id="GO:0043235">
    <property type="term" value="C:receptor complex"/>
    <property type="evidence" value="ECO:0007669"/>
    <property type="project" value="TreeGrafter"/>
</dbReference>
<dbReference type="GO" id="GO:0006898">
    <property type="term" value="P:receptor-mediated endocytosis"/>
    <property type="evidence" value="ECO:0007669"/>
    <property type="project" value="TreeGrafter"/>
</dbReference>
<evidence type="ECO:0000256" key="15">
    <source>
        <dbReference type="SAM" id="Phobius"/>
    </source>
</evidence>
<dbReference type="SMART" id="SM00179">
    <property type="entry name" value="EGF_CA"/>
    <property type="match status" value="2"/>
</dbReference>
<evidence type="ECO:0000256" key="7">
    <source>
        <dbReference type="ARBA" id="ARBA00022989"/>
    </source>
</evidence>
<dbReference type="Pfam" id="PF16472">
    <property type="entry name" value="DUF5050"/>
    <property type="match status" value="1"/>
</dbReference>
<dbReference type="InterPro" id="IPR000884">
    <property type="entry name" value="TSP1_rpt"/>
</dbReference>
<name>A0A6G6XDG0_OSTFU</name>
<evidence type="ECO:0000256" key="2">
    <source>
        <dbReference type="ARBA" id="ARBA00022536"/>
    </source>
</evidence>
<dbReference type="SUPFAM" id="SSF57424">
    <property type="entry name" value="LDL receptor-like module"/>
    <property type="match status" value="10"/>
</dbReference>
<dbReference type="GO" id="GO:0016324">
    <property type="term" value="C:apical plasma membrane"/>
    <property type="evidence" value="ECO:0007669"/>
    <property type="project" value="TreeGrafter"/>
</dbReference>
<sequence>MISNYGEKRKWRFNKMAAVIIMAAVLLPSSAQLLDELDALEAECIGEDKFQCLEGSCIPQDAYCDGKIDCPEGSDENFCPHHLPDPEFCNKTHHFLCNDKLKCIPLSWICNNDTDCNDGSDEVNCTDATNHSTNKTCKGFSCDEGKTCISTLWMCDGFYDCQDKTDEIIEENCHHKYRNHIMQDPLYCLSELSTGEQHHYCSDSSYCLPGDMMCDGIPDCRDGSDEGPFCANWTTMCTAEKNPCVENITRCFPDRNGPTCMCESFANEKKFNYEKKICEDVDECAQLKPHCSHYCENAEGRYICSCDEGYTTDPFSYLCYATGPEGLIFFTTADKIALVKIKSKHKLIIAQDIKQAHGVSYDGTYVYWVQTEQGHQAIMRAQLEDFAKTKQVLVSIGLEDPGDIAIDWLGGHLYFSDVERGAISVCRTDGSMCTNLHTNAKQPRFVTLDVKNGTMYWADWHHRPLIMMARMDGSQPEVLIDSLHTFATGLALDIPNGRLYYVDKTIKVFKLDSRQGYSLFEEPFHHPYAIAVFENTIFWSDWTSNSIQTIDKLHGPSSKRSMLITLDTPIYDMHIYHPVLYANIHNPCANATCSHLCLRVTNTTVTCACPTGMVLHGNNCELKEDYHPLYLVVGGGSFFSRLDYNSLGNPEVHTTHFDIGRVQAMAYDNTRDTLYIYDGQRKTINYINMSDFTLGITHLFLLKGLEDIVDMDYDYVTDSLYLVDAGRHFIEVVSLRTQQRALLFRFAEDETPVSICVMPDYGKMLVAIMVNEENKIFCIDSIGLDGQDREHLIRTDIRGPRIRLGYDSEMDVVYMADDGNGLIDLMHPEGTGRETFRHVSTTVTSMEVTDSYLFWTDRKARLYWSNVHEASHNIRSFEFTMFPENTQLHIQATYSPPDPLNPLLNHTCRTSHPCSHICVQTPHAPLSTHRSRKTSTPESLGYRCFCPPGLLLVEGTCTLLATCKAKELYCHISNECVPNGKYCDGVKDCKDGEDEYDCKESSNKTPKVGTLCVSGQIPCNGVCIHQNETCTEKNNSTSSNKTGPICASTEYQVLCSTSRVCLERAQMCDGHLDCPTENDEKPKVCDSLVCQDHEYRCATGSCIYKNFVCDGEPDCSDWSDEVNCTKSCGLGFYRCRSKECIELKKRCDGKQDCLDRSDEEDCEEPSSEFEVGNLPVCTEHEHTCELNRSICIPLTARCNNKVECPGGTDEINCDFHCAPHGKFECRQELLCVEKRRLCNGHKDCLDGSDETPEACKMVNRLQDCTLRHGTRPANATTGTCATGGMHRGANVCDNHEDCDDGSDEHGNCSTTCDNHTCAFLCVNTPREKPHCMCPDGLWTDGANCYDLDECKQEVCSHVCHNVAGTFVCKCHHGYTLRSDRRTCKAIEGELSALFASRDTVWEVTSDGHGSMLHRGAEDVVITDMDIDFKRKRLYMAIPEVGELVEVTHNGSKVVVTNVGIPTKVSVDWLTGNIYFADNSPAGAIVRVCNVNKRHCSKLQKMPAYTKITSLVVDPPSGQMFYCIARGNDFSLWSATLAGFKETDLAVVKNCTGLAVDSFKQIIYVAETKPSRIIKMNFNGEKQVTIINDQKYLRTPHSLTLFEDSVYFLATDTLKITRCSLFGKKLCEPFMYKGVPANAFVLKHPSIQRDDVPNPCQGVVCTNLCVGGPNGTARCMCGDQTPPVDNVCRRIEKSQLPRFNGWTHEDYQTVNHAIATVITGVLVLVTMYLIIFLYYNLVHKKRRAQTSPYMRVRFQNAPSGSTSPPSTAVVEVNPTLPTQPNEFVNPFEYVLDLWDRAARRQRRPVGTAGLEINIPYDSQVSDTASLRHGV</sequence>
<dbReference type="PANTHER" id="PTHR22722">
    <property type="entry name" value="LOW-DENSITY LIPOPROTEIN RECEPTOR-RELATED PROTEIN 2-RELATED"/>
    <property type="match status" value="1"/>
</dbReference>
<feature type="disulfide bond" evidence="13">
    <location>
        <begin position="110"/>
        <end position="125"/>
    </location>
</feature>
<keyword evidence="9 13" id="KW-1015">Disulfide bond</keyword>
<dbReference type="PROSITE" id="PS01186">
    <property type="entry name" value="EGF_2"/>
    <property type="match status" value="1"/>
</dbReference>
<dbReference type="PROSITE" id="PS51120">
    <property type="entry name" value="LDLRB"/>
    <property type="match status" value="1"/>
</dbReference>
<evidence type="ECO:0000256" key="10">
    <source>
        <dbReference type="ARBA" id="ARBA00023170"/>
    </source>
</evidence>
<dbReference type="InterPro" id="IPR023415">
    <property type="entry name" value="LDLR_class-A_CS"/>
</dbReference>
<feature type="disulfide bond" evidence="13">
    <location>
        <begin position="1090"/>
        <end position="1102"/>
    </location>
</feature>
<keyword evidence="2 12" id="KW-0245">EGF-like domain</keyword>
<comment type="caution">
    <text evidence="12">Lacks conserved residue(s) required for the propagation of feature annotation.</text>
</comment>
<comment type="subcellular location">
    <subcellularLocation>
        <location evidence="1">Membrane</location>
        <topology evidence="1">Single-pass type I membrane protein</topology>
    </subcellularLocation>
</comment>
<dbReference type="PROSITE" id="PS50026">
    <property type="entry name" value="EGF_3"/>
    <property type="match status" value="1"/>
</dbReference>
<dbReference type="InterPro" id="IPR002172">
    <property type="entry name" value="LDrepeatLR_classA_rpt"/>
</dbReference>
<dbReference type="InterPro" id="IPR001881">
    <property type="entry name" value="EGF-like_Ca-bd_dom"/>
</dbReference>
<feature type="disulfide bond" evidence="13">
    <location>
        <begin position="52"/>
        <end position="70"/>
    </location>
</feature>
<dbReference type="SUPFAM" id="SSF57196">
    <property type="entry name" value="EGF/Laminin"/>
    <property type="match status" value="2"/>
</dbReference>